<evidence type="ECO:0000313" key="2">
    <source>
        <dbReference type="Proteomes" id="UP001183682"/>
    </source>
</evidence>
<dbReference type="InterPro" id="IPR038201">
    <property type="entry name" value="PrgU-like_sf"/>
</dbReference>
<protein>
    <submittedName>
        <fullName evidence="1">Uncharacterized protein</fullName>
    </submittedName>
</protein>
<sequence>MSETLHNDPGILHLSLGLDVLLNYNEEGTKITTVQLSKSRLGELIRNNTVTRTSITQVQKLGLIIGSNSNIVINVEDLIGFKDDTPVVLNIDSCQTELTYEGKDIFQMSHFEFIVSNEQDLRPSEIKQLYYINKKFRAYLEEQEAAKKAKKRKIAIRKSSIANQK</sequence>
<dbReference type="Proteomes" id="UP001183682">
    <property type="component" value="Unassembled WGS sequence"/>
</dbReference>
<reference evidence="1" key="1">
    <citation type="submission" date="2023-03" db="EMBL/GenBank/DDBJ databases">
        <authorList>
            <person name="Shen W."/>
            <person name="Cai J."/>
        </authorList>
    </citation>
    <scope>NUCLEOTIDE SEQUENCE</scope>
    <source>
        <strain evidence="1">K69-2</strain>
    </source>
</reference>
<comment type="caution">
    <text evidence="1">The sequence shown here is derived from an EMBL/GenBank/DDBJ whole genome shotgun (WGS) entry which is preliminary data.</text>
</comment>
<dbReference type="Gene3D" id="2.40.450.10">
    <property type="entry name" value="PUA domain-like domain"/>
    <property type="match status" value="1"/>
</dbReference>
<dbReference type="EMBL" id="JARPZN010000015">
    <property type="protein sequence ID" value="MDT2691520.1"/>
    <property type="molecule type" value="Genomic_DNA"/>
</dbReference>
<gene>
    <name evidence="1" type="ORF">P7E30_15185</name>
</gene>
<proteinExistence type="predicted"/>
<accession>A0AAE4L1X1</accession>
<organism evidence="1 2">
    <name type="scientific">Enterococcus gallinarum</name>
    <dbReference type="NCBI Taxonomy" id="1353"/>
    <lineage>
        <taxon>Bacteria</taxon>
        <taxon>Bacillati</taxon>
        <taxon>Bacillota</taxon>
        <taxon>Bacilli</taxon>
        <taxon>Lactobacillales</taxon>
        <taxon>Enterococcaceae</taxon>
        <taxon>Enterococcus</taxon>
    </lineage>
</organism>
<evidence type="ECO:0000313" key="1">
    <source>
        <dbReference type="EMBL" id="MDT2691520.1"/>
    </source>
</evidence>
<dbReference type="RefSeq" id="WP_311810063.1">
    <property type="nucleotide sequence ID" value="NZ_JARPZN010000015.1"/>
</dbReference>
<name>A0AAE4L1X1_ENTGA</name>
<dbReference type="AlphaFoldDB" id="A0AAE4L1X1"/>